<evidence type="ECO:0000256" key="9">
    <source>
        <dbReference type="ARBA" id="ARBA00023136"/>
    </source>
</evidence>
<dbReference type="PANTHER" id="PTHR12981">
    <property type="entry name" value="ZINC FINGER PROTEIN-LIKE 1"/>
    <property type="match status" value="1"/>
</dbReference>
<evidence type="ECO:0000256" key="6">
    <source>
        <dbReference type="ARBA" id="ARBA00022771"/>
    </source>
</evidence>
<name>A0A6P5A865_BRABE</name>
<evidence type="ECO:0000256" key="4">
    <source>
        <dbReference type="ARBA" id="ARBA00022692"/>
    </source>
</evidence>
<dbReference type="GO" id="GO:0005794">
    <property type="term" value="C:Golgi apparatus"/>
    <property type="evidence" value="ECO:0007669"/>
    <property type="project" value="TreeGrafter"/>
</dbReference>
<evidence type="ECO:0000313" key="14">
    <source>
        <dbReference type="Proteomes" id="UP000515135"/>
    </source>
</evidence>
<dbReference type="Pfam" id="PF25998">
    <property type="entry name" value="U-box_ZFPL1"/>
    <property type="match status" value="1"/>
</dbReference>
<keyword evidence="4 12" id="KW-0812">Transmembrane</keyword>
<keyword evidence="5" id="KW-0479">Metal-binding</keyword>
<evidence type="ECO:0000259" key="13">
    <source>
        <dbReference type="PROSITE" id="PS50089"/>
    </source>
</evidence>
<dbReference type="PROSITE" id="PS50089">
    <property type="entry name" value="ZF_RING_2"/>
    <property type="match status" value="1"/>
</dbReference>
<evidence type="ECO:0000256" key="1">
    <source>
        <dbReference type="ARBA" id="ARBA00004167"/>
    </source>
</evidence>
<reference evidence="15" key="1">
    <citation type="submission" date="2025-08" db="UniProtKB">
        <authorList>
            <consortium name="RefSeq"/>
        </authorList>
    </citation>
    <scope>IDENTIFICATION</scope>
    <source>
        <tissue evidence="15">Gonad</tissue>
    </source>
</reference>
<comment type="subcellular location">
    <subcellularLocation>
        <location evidence="1">Membrane</location>
        <topology evidence="1">Single-pass membrane protein</topology>
    </subcellularLocation>
</comment>
<evidence type="ECO:0000256" key="2">
    <source>
        <dbReference type="ARBA" id="ARBA00005561"/>
    </source>
</evidence>
<protein>
    <recommendedName>
        <fullName evidence="3">Zinc finger protein-like 1</fullName>
    </recommendedName>
</protein>
<dbReference type="InterPro" id="IPR039043">
    <property type="entry name" value="ZFPL1"/>
</dbReference>
<dbReference type="Pfam" id="PF25993">
    <property type="entry name" value="zf-B_box_ZFPL1"/>
    <property type="match status" value="1"/>
</dbReference>
<dbReference type="KEGG" id="bbel:109483769"/>
<evidence type="ECO:0000256" key="12">
    <source>
        <dbReference type="SAM" id="Phobius"/>
    </source>
</evidence>
<dbReference type="GO" id="GO:0016020">
    <property type="term" value="C:membrane"/>
    <property type="evidence" value="ECO:0007669"/>
    <property type="project" value="UniProtKB-SubCell"/>
</dbReference>
<dbReference type="GeneID" id="109483769"/>
<organism evidence="14 15">
    <name type="scientific">Branchiostoma belcheri</name>
    <name type="common">Amphioxus</name>
    <dbReference type="NCBI Taxonomy" id="7741"/>
    <lineage>
        <taxon>Eukaryota</taxon>
        <taxon>Metazoa</taxon>
        <taxon>Chordata</taxon>
        <taxon>Cephalochordata</taxon>
        <taxon>Leptocardii</taxon>
        <taxon>Amphioxiformes</taxon>
        <taxon>Branchiostomatidae</taxon>
        <taxon>Branchiostoma</taxon>
    </lineage>
</organism>
<dbReference type="InterPro" id="IPR001841">
    <property type="entry name" value="Znf_RING"/>
</dbReference>
<keyword evidence="14" id="KW-1185">Reference proteome</keyword>
<feature type="compositionally biased region" description="Polar residues" evidence="11">
    <location>
        <begin position="193"/>
        <end position="225"/>
    </location>
</feature>
<dbReference type="OrthoDB" id="1916590at2759"/>
<keyword evidence="6 10" id="KW-0863">Zinc-finger</keyword>
<dbReference type="RefSeq" id="XP_019642414.1">
    <property type="nucleotide sequence ID" value="XM_019786855.1"/>
</dbReference>
<evidence type="ECO:0000256" key="7">
    <source>
        <dbReference type="ARBA" id="ARBA00022833"/>
    </source>
</evidence>
<dbReference type="InterPro" id="IPR058730">
    <property type="entry name" value="U-box_ZFPL1-like"/>
</dbReference>
<feature type="region of interest" description="Disordered" evidence="11">
    <location>
        <begin position="159"/>
        <end position="257"/>
    </location>
</feature>
<keyword evidence="7" id="KW-0862">Zinc</keyword>
<dbReference type="Gene3D" id="3.30.40.10">
    <property type="entry name" value="Zinc/RING finger domain, C3HC4 (zinc finger)"/>
    <property type="match status" value="1"/>
</dbReference>
<keyword evidence="8 12" id="KW-1133">Transmembrane helix</keyword>
<dbReference type="AlphaFoldDB" id="A0A6P5A865"/>
<feature type="transmembrane region" description="Helical" evidence="12">
    <location>
        <begin position="295"/>
        <end position="316"/>
    </location>
</feature>
<feature type="domain" description="RING-type" evidence="13">
    <location>
        <begin position="53"/>
        <end position="101"/>
    </location>
</feature>
<comment type="similarity">
    <text evidence="2">Belongs to the ZFPL1 family.</text>
</comment>
<feature type="compositionally biased region" description="Basic and acidic residues" evidence="11">
    <location>
        <begin position="242"/>
        <end position="257"/>
    </location>
</feature>
<proteinExistence type="inferred from homology"/>
<dbReference type="CDD" id="cd16487">
    <property type="entry name" value="mRING-H2-C3DHC3_ZFPL1"/>
    <property type="match status" value="1"/>
</dbReference>
<dbReference type="InterPro" id="IPR058731">
    <property type="entry name" value="Znf-B_box_ZFPL1-like"/>
</dbReference>
<dbReference type="GO" id="GO:0008270">
    <property type="term" value="F:zinc ion binding"/>
    <property type="evidence" value="ECO:0007669"/>
    <property type="project" value="UniProtKB-KW"/>
</dbReference>
<dbReference type="SUPFAM" id="SSF57850">
    <property type="entry name" value="RING/U-box"/>
    <property type="match status" value="1"/>
</dbReference>
<sequence length="348" mass="38708">MGLCKCPKKKVTNLFCFEHRVNVCEHCLVSNHPKCIVQSYLQWLQDSDYSPQCNLCGGALADGDVVRLICYDVFHWSCLNSYAQTLPANTAPAGYTCPKCNSGVFPPPNMVSPVADTLKTWLSQVNWARAGLGLPLIEEHTPSTVQETERIEDLPATTVRTDADMSGMVDPTYLQTRPSMNGPAHDNTDHARQQQNSFSPAPSKPAVSTNHKPPHSTAINMSHLQTPAGFSAGVNDSYSPRKLFDSTKDDERRNTSFDHDENKYKRRSALNWFSRWFKSVAGTQKKDPDANLKRFIVMMVLGLIAFLTFIVIMTRVGRAAAENDPFLDPMANPNIRVGHDMGHLEGPQ</sequence>
<accession>A0A6P5A865</accession>
<dbReference type="PANTHER" id="PTHR12981:SF0">
    <property type="entry name" value="ZINC FINGER PROTEIN-LIKE 1"/>
    <property type="match status" value="1"/>
</dbReference>
<evidence type="ECO:0000256" key="10">
    <source>
        <dbReference type="PROSITE-ProRule" id="PRU00175"/>
    </source>
</evidence>
<dbReference type="InterPro" id="IPR013083">
    <property type="entry name" value="Znf_RING/FYVE/PHD"/>
</dbReference>
<evidence type="ECO:0000256" key="8">
    <source>
        <dbReference type="ARBA" id="ARBA00022989"/>
    </source>
</evidence>
<evidence type="ECO:0000256" key="11">
    <source>
        <dbReference type="SAM" id="MobiDB-lite"/>
    </source>
</evidence>
<evidence type="ECO:0000256" key="5">
    <source>
        <dbReference type="ARBA" id="ARBA00022723"/>
    </source>
</evidence>
<evidence type="ECO:0000256" key="3">
    <source>
        <dbReference type="ARBA" id="ARBA00022409"/>
    </source>
</evidence>
<gene>
    <name evidence="15" type="primary">LOC109483769</name>
</gene>
<dbReference type="Proteomes" id="UP000515135">
    <property type="component" value="Unplaced"/>
</dbReference>
<evidence type="ECO:0000313" key="15">
    <source>
        <dbReference type="RefSeq" id="XP_019642414.1"/>
    </source>
</evidence>
<keyword evidence="9 12" id="KW-0472">Membrane</keyword>